<keyword evidence="2" id="KW-1185">Reference proteome</keyword>
<evidence type="ECO:0000313" key="2">
    <source>
        <dbReference type="Proteomes" id="UP000241167"/>
    </source>
</evidence>
<dbReference type="RefSeq" id="WP_106513292.1">
    <property type="nucleotide sequence ID" value="NZ_PXYI01000004.1"/>
</dbReference>
<dbReference type="AlphaFoldDB" id="A0A2P7QN55"/>
<proteinExistence type="predicted"/>
<dbReference type="OrthoDB" id="7595934at2"/>
<dbReference type="Proteomes" id="UP000241167">
    <property type="component" value="Unassembled WGS sequence"/>
</dbReference>
<evidence type="ECO:0000313" key="1">
    <source>
        <dbReference type="EMBL" id="PSJ39391.1"/>
    </source>
</evidence>
<dbReference type="EMBL" id="PXYI01000004">
    <property type="protein sequence ID" value="PSJ39391.1"/>
    <property type="molecule type" value="Genomic_DNA"/>
</dbReference>
<organism evidence="1 2">
    <name type="scientific">Allosphingosinicella deserti</name>
    <dbReference type="NCBI Taxonomy" id="2116704"/>
    <lineage>
        <taxon>Bacteria</taxon>
        <taxon>Pseudomonadati</taxon>
        <taxon>Pseudomonadota</taxon>
        <taxon>Alphaproteobacteria</taxon>
        <taxon>Sphingomonadales</taxon>
        <taxon>Sphingomonadaceae</taxon>
        <taxon>Allosphingosinicella</taxon>
    </lineage>
</organism>
<protein>
    <submittedName>
        <fullName evidence="1">Uncharacterized protein</fullName>
    </submittedName>
</protein>
<gene>
    <name evidence="1" type="ORF">C7I55_12265</name>
</gene>
<accession>A0A2P7QN55</accession>
<sequence>MINADSTRSLDAAFVRIEGSILPSVTMMLDALLDAAAMARPGTDALHYAAEIGTLAAELEMVTRQVEALAPVHFTFQGQRVAGAA</sequence>
<name>A0A2P7QN55_9SPHN</name>
<reference evidence="1 2" key="1">
    <citation type="submission" date="2018-03" db="EMBL/GenBank/DDBJ databases">
        <title>The draft genome of Sphingosinicella sp. GL-C-18.</title>
        <authorList>
            <person name="Liu L."/>
            <person name="Li L."/>
            <person name="Liang L."/>
            <person name="Zhang X."/>
            <person name="Wang T."/>
        </authorList>
    </citation>
    <scope>NUCLEOTIDE SEQUENCE [LARGE SCALE GENOMIC DNA]</scope>
    <source>
        <strain evidence="1 2">GL-C-18</strain>
    </source>
</reference>
<comment type="caution">
    <text evidence="1">The sequence shown here is derived from an EMBL/GenBank/DDBJ whole genome shotgun (WGS) entry which is preliminary data.</text>
</comment>